<reference evidence="3" key="1">
    <citation type="submission" date="2021-06" db="EMBL/GenBank/DDBJ databases">
        <authorList>
            <person name="Kallberg Y."/>
            <person name="Tangrot J."/>
            <person name="Rosling A."/>
        </authorList>
    </citation>
    <scope>NUCLEOTIDE SEQUENCE</scope>
    <source>
        <strain evidence="3">MT106</strain>
    </source>
</reference>
<dbReference type="AlphaFoldDB" id="A0A9N9GTW9"/>
<dbReference type="Pfam" id="PF11543">
    <property type="entry name" value="UN_NPL4"/>
    <property type="match status" value="1"/>
</dbReference>
<dbReference type="InterPro" id="IPR016563">
    <property type="entry name" value="Npl4"/>
</dbReference>
<comment type="function">
    <text evidence="1">Involved in the import of nuclear-targeted proteins into the nucleus and the export of poly(A) RNA out of the nucleus. Has a role in the endoplasmic reticulum-associated degradation (ERAD) pathway.</text>
</comment>
<organism evidence="3 4">
    <name type="scientific">Ambispora gerdemannii</name>
    <dbReference type="NCBI Taxonomy" id="144530"/>
    <lineage>
        <taxon>Eukaryota</taxon>
        <taxon>Fungi</taxon>
        <taxon>Fungi incertae sedis</taxon>
        <taxon>Mucoromycota</taxon>
        <taxon>Glomeromycotina</taxon>
        <taxon>Glomeromycetes</taxon>
        <taxon>Archaeosporales</taxon>
        <taxon>Ambisporaceae</taxon>
        <taxon>Ambispora</taxon>
    </lineage>
</organism>
<feature type="domain" description="Nuclear pore localisation protein Npl4 ubiquitin-like" evidence="2">
    <location>
        <begin position="105"/>
        <end position="158"/>
    </location>
</feature>
<name>A0A9N9GTW9_9GLOM</name>
<evidence type="ECO:0000256" key="1">
    <source>
        <dbReference type="ARBA" id="ARBA00024703"/>
    </source>
</evidence>
<dbReference type="OrthoDB" id="10251089at2759"/>
<dbReference type="GO" id="GO:0006511">
    <property type="term" value="P:ubiquitin-dependent protein catabolic process"/>
    <property type="evidence" value="ECO:0007669"/>
    <property type="project" value="InterPro"/>
</dbReference>
<evidence type="ECO:0000313" key="4">
    <source>
        <dbReference type="Proteomes" id="UP000789831"/>
    </source>
</evidence>
<dbReference type="Gene3D" id="3.10.20.90">
    <property type="entry name" value="Phosphatidylinositol 3-kinase Catalytic Subunit, Chain A, domain 1"/>
    <property type="match status" value="1"/>
</dbReference>
<protein>
    <submittedName>
        <fullName evidence="3">6003_t:CDS:1</fullName>
    </submittedName>
</protein>
<dbReference type="PANTHER" id="PTHR12710">
    <property type="entry name" value="NUCLEAR PROTEIN LOCALIZATION 4"/>
    <property type="match status" value="1"/>
</dbReference>
<dbReference type="InterPro" id="IPR024682">
    <property type="entry name" value="Npl4_Ub-like_dom"/>
</dbReference>
<evidence type="ECO:0000259" key="2">
    <source>
        <dbReference type="Pfam" id="PF11543"/>
    </source>
</evidence>
<comment type="caution">
    <text evidence="3">The sequence shown here is derived from an EMBL/GenBank/DDBJ whole genome shotgun (WGS) entry which is preliminary data.</text>
</comment>
<gene>
    <name evidence="3" type="ORF">AGERDE_LOCUS10652</name>
</gene>
<dbReference type="PANTHER" id="PTHR12710:SF0">
    <property type="entry name" value="NUCLEAR PROTEIN LOCALIZATION PROTEIN 4 HOMOLOG"/>
    <property type="match status" value="1"/>
</dbReference>
<proteinExistence type="predicted"/>
<dbReference type="Proteomes" id="UP000789831">
    <property type="component" value="Unassembled WGS sequence"/>
</dbReference>
<feature type="non-terminal residue" evidence="3">
    <location>
        <position position="1"/>
    </location>
</feature>
<keyword evidence="4" id="KW-1185">Reference proteome</keyword>
<dbReference type="EMBL" id="CAJVPL010003498">
    <property type="protein sequence ID" value="CAG8633826.1"/>
    <property type="molecule type" value="Genomic_DNA"/>
</dbReference>
<evidence type="ECO:0000313" key="3">
    <source>
        <dbReference type="EMBL" id="CAG8633826.1"/>
    </source>
</evidence>
<dbReference type="GO" id="GO:0031625">
    <property type="term" value="F:ubiquitin protein ligase binding"/>
    <property type="evidence" value="ECO:0007669"/>
    <property type="project" value="TreeGrafter"/>
</dbReference>
<dbReference type="GO" id="GO:0043130">
    <property type="term" value="F:ubiquitin binding"/>
    <property type="evidence" value="ECO:0007669"/>
    <property type="project" value="TreeGrafter"/>
</dbReference>
<sequence length="331" mass="38213">FIMFLQLEHKRLVDDNTSFLQVERSTLDQVQKRLDRLKKKQKEEKPQEDEFEARLQTMRVRRILNNKSLSGKRFPPTTIRYGNFKTFKDLYNNSLFADFYLKLKIIRIRSKEGTSCFEVDPNDDIITLAEKLAIQLKFDPSTLKIAKDSQNSTERNQALQQFSLVNSQPASTVGPFEPTTNTSSLSALNVKQEAVDDYLEKQSGGFIKRGRDPKFAKEFVEEPDYRVKQRCLNDHAHWPEGIKAVVEAIYEPSQETKRVGMIYTDLMDAGFKTLRNHLDATKCDAHLVNVLSDFHPLTYIKSTGIFDKKDFDTLARIAVTHFEADATCRPF</sequence>
<accession>A0A9N9GTW9</accession>
<dbReference type="GO" id="GO:0005634">
    <property type="term" value="C:nucleus"/>
    <property type="evidence" value="ECO:0007669"/>
    <property type="project" value="TreeGrafter"/>
</dbReference>